<feature type="compositionally biased region" description="Low complexity" evidence="1">
    <location>
        <begin position="302"/>
        <end position="315"/>
    </location>
</feature>
<feature type="compositionally biased region" description="Basic and acidic residues" evidence="1">
    <location>
        <begin position="56"/>
        <end position="65"/>
    </location>
</feature>
<feature type="region of interest" description="Disordered" evidence="1">
    <location>
        <begin position="50"/>
        <end position="74"/>
    </location>
</feature>
<feature type="compositionally biased region" description="Low complexity" evidence="1">
    <location>
        <begin position="406"/>
        <end position="417"/>
    </location>
</feature>
<evidence type="ECO:0000313" key="4">
    <source>
        <dbReference type="Proteomes" id="UP000041254"/>
    </source>
</evidence>
<feature type="region of interest" description="Disordered" evidence="1">
    <location>
        <begin position="533"/>
        <end position="564"/>
    </location>
</feature>
<gene>
    <name evidence="3" type="ORF">Vbra_18416</name>
</gene>
<keyword evidence="2" id="KW-0472">Membrane</keyword>
<dbReference type="AlphaFoldDB" id="A0A0G4GR58"/>
<feature type="compositionally biased region" description="Basic residues" evidence="1">
    <location>
        <begin position="135"/>
        <end position="144"/>
    </location>
</feature>
<evidence type="ECO:0000313" key="3">
    <source>
        <dbReference type="EMBL" id="CEM33015.1"/>
    </source>
</evidence>
<organism evidence="3 4">
    <name type="scientific">Vitrella brassicaformis (strain CCMP3155)</name>
    <dbReference type="NCBI Taxonomy" id="1169540"/>
    <lineage>
        <taxon>Eukaryota</taxon>
        <taxon>Sar</taxon>
        <taxon>Alveolata</taxon>
        <taxon>Colpodellida</taxon>
        <taxon>Vitrellaceae</taxon>
        <taxon>Vitrella</taxon>
    </lineage>
</organism>
<feature type="compositionally biased region" description="Pro residues" evidence="1">
    <location>
        <begin position="316"/>
        <end position="326"/>
    </location>
</feature>
<name>A0A0G4GR58_VITBC</name>
<dbReference type="VEuPathDB" id="CryptoDB:Vbra_18416"/>
<sequence>MGPFLPQPSSVFLLGLVLTTPYWVRALLNFLLIVWLYRYLILATLRDAAPGDETETQEKHEKGTETEGVCQQQNISTKDGAEKAVAAPLATHPAEVVSAVPFGDGTGFLEAPLKGGPTSDDGCGGPSNPSEARGGRKAGVKGPRKTPLPREARTSRPPSRIPRAKARPPSPARPNVVPPSPKRTQIPRLKLPAPPSSPPSNLRKAAGDTGDKIDMTPRSDVSEELPSTSVMVPPPNGLSFSPPVVPLLPSLERLETSCSETQPVDETTTFAPLLVGHRTSVPIDCDSLTSARMNKPVDDQPSCSSSLSFSLTPDSAPSPPQLPGPPKDVTQGPSDDSMLVSPMRSEMTSESQDEKETPCISSQKFSLTRPPVATGPPQNTLRRAARKEGGVCWESDRRGTEATLQPLTSLSRSPSTRLRLSPLPTTKTKTLRRRSCRGGAVHVRHKVDALTRAENIKRELTEAREGPRDVSPATVSRLCQFGHGDTSYSCVRPPMSDLARLKELVSSFQGRLDRCPPSSPLPSELQPALETSRLDFSNDGDGQHCGWREHAANGENAPCTTSQTSPDIFVSRLSPIVTTESSPLWGASLCPVSPSLSEFALPQAAMRATHVHAVAARDTRGIMDENDLESERNRSKRLAECMFADAGFSRWAEEEGIHSGWCESNRRVMRWRD</sequence>
<accession>A0A0G4GR58</accession>
<feature type="compositionally biased region" description="Pro residues" evidence="1">
    <location>
        <begin position="168"/>
        <end position="181"/>
    </location>
</feature>
<keyword evidence="4" id="KW-1185">Reference proteome</keyword>
<dbReference type="Proteomes" id="UP000041254">
    <property type="component" value="Unassembled WGS sequence"/>
</dbReference>
<evidence type="ECO:0000256" key="2">
    <source>
        <dbReference type="SAM" id="Phobius"/>
    </source>
</evidence>
<feature type="region of interest" description="Disordered" evidence="1">
    <location>
        <begin position="292"/>
        <end position="417"/>
    </location>
</feature>
<keyword evidence="2" id="KW-1133">Transmembrane helix</keyword>
<proteinExistence type="predicted"/>
<feature type="transmembrane region" description="Helical" evidence="2">
    <location>
        <begin position="12"/>
        <end position="37"/>
    </location>
</feature>
<feature type="compositionally biased region" description="Basic and acidic residues" evidence="1">
    <location>
        <begin position="386"/>
        <end position="400"/>
    </location>
</feature>
<keyword evidence="2" id="KW-0812">Transmembrane</keyword>
<protein>
    <submittedName>
        <fullName evidence="3">Uncharacterized protein</fullName>
    </submittedName>
</protein>
<dbReference type="EMBL" id="CDMY01000770">
    <property type="protein sequence ID" value="CEM33015.1"/>
    <property type="molecule type" value="Genomic_DNA"/>
</dbReference>
<feature type="region of interest" description="Disordered" evidence="1">
    <location>
        <begin position="108"/>
        <end position="236"/>
    </location>
</feature>
<reference evidence="3 4" key="1">
    <citation type="submission" date="2014-11" db="EMBL/GenBank/DDBJ databases">
        <authorList>
            <person name="Zhu J."/>
            <person name="Qi W."/>
            <person name="Song R."/>
        </authorList>
    </citation>
    <scope>NUCLEOTIDE SEQUENCE [LARGE SCALE GENOMIC DNA]</scope>
</reference>
<dbReference type="InParanoid" id="A0A0G4GR58"/>
<feature type="compositionally biased region" description="Basic and acidic residues" evidence="1">
    <location>
        <begin position="205"/>
        <end position="221"/>
    </location>
</feature>
<evidence type="ECO:0000256" key="1">
    <source>
        <dbReference type="SAM" id="MobiDB-lite"/>
    </source>
</evidence>